<organism evidence="3">
    <name type="scientific">Hydra vulgaris</name>
    <name type="common">Hydra</name>
    <name type="synonym">Hydra attenuata</name>
    <dbReference type="NCBI Taxonomy" id="6087"/>
    <lineage>
        <taxon>Eukaryota</taxon>
        <taxon>Metazoa</taxon>
        <taxon>Cnidaria</taxon>
        <taxon>Hydrozoa</taxon>
        <taxon>Hydroidolina</taxon>
        <taxon>Anthoathecata</taxon>
        <taxon>Aplanulata</taxon>
        <taxon>Hydridae</taxon>
        <taxon>Hydra</taxon>
    </lineage>
</organism>
<evidence type="ECO:0000256" key="2">
    <source>
        <dbReference type="SAM" id="MobiDB-lite"/>
    </source>
</evidence>
<name>T2MDU0_HYDVU</name>
<feature type="non-terminal residue" evidence="3">
    <location>
        <position position="1"/>
    </location>
</feature>
<feature type="compositionally biased region" description="Polar residues" evidence="2">
    <location>
        <begin position="252"/>
        <end position="276"/>
    </location>
</feature>
<dbReference type="GO" id="GO:0038203">
    <property type="term" value="P:TORC2 signaling"/>
    <property type="evidence" value="ECO:0007669"/>
    <property type="project" value="TreeGrafter"/>
</dbReference>
<proteinExistence type="evidence at transcript level"/>
<dbReference type="AlphaFoldDB" id="T2MDU0"/>
<gene>
    <name evidence="3" type="primary">PRR5</name>
</gene>
<dbReference type="OrthoDB" id="2290221at2759"/>
<dbReference type="EMBL" id="HAAD01004211">
    <property type="protein sequence ID" value="CDG70443.1"/>
    <property type="molecule type" value="mRNA"/>
</dbReference>
<protein>
    <submittedName>
        <fullName evidence="3">Proline-rich protein 5</fullName>
    </submittedName>
</protein>
<sequence>MLAVSNKKKIDASDLNSEMSDGKKTAASKTKSSSLIRNESWKYIQEYINVLVNNDENNNDKRIQVLQLDVANEKVRNLLKLDQPKQILDYYQNTILNLGMIVLRFSIEEKRKKLKDILLCLSYAWDYFYSITLHEIMAIFIPLGTSVFEVRDITLLAFRDLVLLKIGIEQVLENGQIISPHLRQMFLVLAGIHESKPASENYMRLEALVVKVIRPYIGEKGYYPPFEEVTNKNSSTRDSLKKKKERKKQTETPDGSTKVSQLTNESTKVSQLTNESTKVSQLTNESTKVSQLTNEFTLSMTISESTDEMSEYIGERNRRWLCRDEILDLESVK</sequence>
<feature type="region of interest" description="Disordered" evidence="2">
    <location>
        <begin position="228"/>
        <end position="276"/>
    </location>
</feature>
<dbReference type="GO" id="GO:0031932">
    <property type="term" value="C:TORC2 complex"/>
    <property type="evidence" value="ECO:0007669"/>
    <property type="project" value="TreeGrafter"/>
</dbReference>
<accession>T2MDU0</accession>
<feature type="region of interest" description="Disordered" evidence="2">
    <location>
        <begin position="1"/>
        <end position="29"/>
    </location>
</feature>
<dbReference type="InterPro" id="IPR013745">
    <property type="entry name" value="Bit61/PRR5"/>
</dbReference>
<evidence type="ECO:0000256" key="1">
    <source>
        <dbReference type="ARBA" id="ARBA00010453"/>
    </source>
</evidence>
<dbReference type="PANTHER" id="PTHR32428">
    <property type="entry name" value="TARGET OF RAPAMYCIN COMPLEX 2 SUBUNIT BIT61-RELATED"/>
    <property type="match status" value="1"/>
</dbReference>
<reference evidence="3" key="1">
    <citation type="journal article" date="2013" name="Genome Biol. Evol.">
        <title>Punctuated emergences of genetic and phenotypic innovations in eumetazoan, bilaterian, euteleostome, and hominidae ancestors.</title>
        <authorList>
            <person name="Wenger Y."/>
            <person name="Galliot B."/>
        </authorList>
    </citation>
    <scope>NUCLEOTIDE SEQUENCE</scope>
    <source>
        <tissue evidence="3">Whole animals</tissue>
    </source>
</reference>
<dbReference type="PANTHER" id="PTHR32428:SF2">
    <property type="entry name" value="TARGET OF RAPAMYCIN COMPLEX 2 SUBUNIT BIT61-RELATED"/>
    <property type="match status" value="1"/>
</dbReference>
<comment type="similarity">
    <text evidence="1">Belongs to the PROTOR family.</text>
</comment>
<evidence type="ECO:0000313" key="3">
    <source>
        <dbReference type="EMBL" id="CDG70443.1"/>
    </source>
</evidence>